<proteinExistence type="predicted"/>
<protein>
    <submittedName>
        <fullName evidence="1">Uncharacterized protein</fullName>
    </submittedName>
</protein>
<sequence length="80" mass="8911">MTISYRNRYFAGPGHAAYGDWCAMEEMGAAQRVKEMQMRVGAQKSAHFEMTRAGAEAALNKGECLDPEDFPVVRLLKEGK</sequence>
<accession>A0A974PVF7</accession>
<dbReference type="AlphaFoldDB" id="A0A974PVF7"/>
<dbReference type="KEGG" id="xdi:EZH22_24630"/>
<dbReference type="EMBL" id="CP063362">
    <property type="protein sequence ID" value="QRG09830.1"/>
    <property type="molecule type" value="Genomic_DNA"/>
</dbReference>
<reference evidence="1 2" key="1">
    <citation type="submission" date="2020-10" db="EMBL/GenBank/DDBJ databases">
        <title>Degradation of 1,4-Dioxane by Xanthobacter sp. YN2, via a Novel Group-2 Soluble Di-Iron Monooxygenase.</title>
        <authorList>
            <person name="Ma F."/>
            <person name="Wang Y."/>
            <person name="Yang J."/>
            <person name="Guo H."/>
            <person name="Su D."/>
            <person name="Yu L."/>
        </authorList>
    </citation>
    <scope>NUCLEOTIDE SEQUENCE [LARGE SCALE GENOMIC DNA]</scope>
    <source>
        <strain evidence="1 2">YN2</strain>
    </source>
</reference>
<name>A0A974PVF7_9HYPH</name>
<evidence type="ECO:0000313" key="1">
    <source>
        <dbReference type="EMBL" id="QRG09830.1"/>
    </source>
</evidence>
<evidence type="ECO:0000313" key="2">
    <source>
        <dbReference type="Proteomes" id="UP000596427"/>
    </source>
</evidence>
<keyword evidence="2" id="KW-1185">Reference proteome</keyword>
<gene>
    <name evidence="1" type="ORF">EZH22_24630</name>
</gene>
<dbReference type="Proteomes" id="UP000596427">
    <property type="component" value="Chromosome"/>
</dbReference>
<organism evidence="1 2">
    <name type="scientific">Xanthobacter dioxanivorans</name>
    <dbReference type="NCBI Taxonomy" id="2528964"/>
    <lineage>
        <taxon>Bacteria</taxon>
        <taxon>Pseudomonadati</taxon>
        <taxon>Pseudomonadota</taxon>
        <taxon>Alphaproteobacteria</taxon>
        <taxon>Hyphomicrobiales</taxon>
        <taxon>Xanthobacteraceae</taxon>
        <taxon>Xanthobacter</taxon>
    </lineage>
</organism>